<evidence type="ECO:0000313" key="4">
    <source>
        <dbReference type="Proteomes" id="UP000312326"/>
    </source>
</evidence>
<dbReference type="AlphaFoldDB" id="A0A5B8EFQ3"/>
<dbReference type="PANTHER" id="PTHR10948">
    <property type="entry name" value="TRANSPOSASE"/>
    <property type="match status" value="1"/>
</dbReference>
<dbReference type="InterPro" id="IPR053392">
    <property type="entry name" value="Transposase_IS30-like"/>
</dbReference>
<dbReference type="Pfam" id="PF13936">
    <property type="entry name" value="HTH_38"/>
    <property type="match status" value="1"/>
</dbReference>
<reference evidence="3 4" key="1">
    <citation type="submission" date="2018-06" db="EMBL/GenBank/DDBJ databases">
        <title>Complete genome sequnece of Lactobacillus amylovorus PMRA3.</title>
        <authorList>
            <person name="Nam Y.-D."/>
            <person name="Chung W.-H."/>
            <person name="Park Y.S."/>
            <person name="Kang J."/>
        </authorList>
    </citation>
    <scope>NUCLEOTIDE SEQUENCE [LARGE SCALE GENOMIC DNA]</scope>
    <source>
        <strain evidence="3 4">PMRA3</strain>
    </source>
</reference>
<protein>
    <submittedName>
        <fullName evidence="3">IS30 family transposase</fullName>
    </submittedName>
</protein>
<dbReference type="NCBIfam" id="NF033563">
    <property type="entry name" value="transpos_IS30"/>
    <property type="match status" value="1"/>
</dbReference>
<evidence type="ECO:0000313" key="3">
    <source>
        <dbReference type="EMBL" id="QDD70406.1"/>
    </source>
</evidence>
<dbReference type="SUPFAM" id="SSF46689">
    <property type="entry name" value="Homeodomain-like"/>
    <property type="match status" value="1"/>
</dbReference>
<dbReference type="InterPro" id="IPR012337">
    <property type="entry name" value="RNaseH-like_sf"/>
</dbReference>
<proteinExistence type="predicted"/>
<dbReference type="GO" id="GO:0004803">
    <property type="term" value="F:transposase activity"/>
    <property type="evidence" value="ECO:0007669"/>
    <property type="project" value="TreeGrafter"/>
</dbReference>
<dbReference type="PROSITE" id="PS50994">
    <property type="entry name" value="INTEGRASE"/>
    <property type="match status" value="1"/>
</dbReference>
<dbReference type="GO" id="GO:0015074">
    <property type="term" value="P:DNA integration"/>
    <property type="evidence" value="ECO:0007669"/>
    <property type="project" value="InterPro"/>
</dbReference>
<dbReference type="Proteomes" id="UP000312326">
    <property type="component" value="Chromosome"/>
</dbReference>
<organism evidence="3 4">
    <name type="scientific">Lactobacillus amylovorus</name>
    <dbReference type="NCBI Taxonomy" id="1604"/>
    <lineage>
        <taxon>Bacteria</taxon>
        <taxon>Bacillati</taxon>
        <taxon>Bacillota</taxon>
        <taxon>Bacilli</taxon>
        <taxon>Lactobacillales</taxon>
        <taxon>Lactobacillaceae</taxon>
        <taxon>Lactobacillus</taxon>
    </lineage>
</organism>
<name>A0A5B8EFQ3_LACAM</name>
<dbReference type="GO" id="GO:0006310">
    <property type="term" value="P:DNA recombination"/>
    <property type="evidence" value="ECO:0007669"/>
    <property type="project" value="UniProtKB-KW"/>
</dbReference>
<dbReference type="InterPro" id="IPR051917">
    <property type="entry name" value="Transposase-Integrase"/>
</dbReference>
<dbReference type="GO" id="GO:0003676">
    <property type="term" value="F:nucleic acid binding"/>
    <property type="evidence" value="ECO:0007669"/>
    <property type="project" value="InterPro"/>
</dbReference>
<accession>A0A5B8EFQ3</accession>
<evidence type="ECO:0000259" key="2">
    <source>
        <dbReference type="PROSITE" id="PS50994"/>
    </source>
</evidence>
<evidence type="ECO:0000256" key="1">
    <source>
        <dbReference type="ARBA" id="ARBA00023172"/>
    </source>
</evidence>
<dbReference type="InterPro" id="IPR001584">
    <property type="entry name" value="Integrase_cat-core"/>
</dbReference>
<dbReference type="RefSeq" id="WP_139962332.1">
    <property type="nucleotide sequence ID" value="NZ_CP029754.1"/>
</dbReference>
<dbReference type="InterPro" id="IPR025246">
    <property type="entry name" value="IS30-like_HTH"/>
</dbReference>
<dbReference type="GO" id="GO:0005829">
    <property type="term" value="C:cytosol"/>
    <property type="evidence" value="ECO:0007669"/>
    <property type="project" value="TreeGrafter"/>
</dbReference>
<dbReference type="InterPro" id="IPR009057">
    <property type="entry name" value="Homeodomain-like_sf"/>
</dbReference>
<sequence>MDSLHSIMPKHKKGKHLSLEERVIIQTRIKDGFSLRAIARELCCSPSTISYEVRRGTVTLYRGKQKRYKADHGQSVYQTNRRHCGRKSDFLKKSDFIKYVNKHFFEDNWSLDVCANRCLAVGEFSSDQIVCTRTLYNYVDQGLLAIRNSDLPEKLKRNTKIHRVHKNKKKLGRSIEERPKEINDRKELGHWECYLVLGHKTRDDQILLTLSERMSREFLILRIPDKTAASVMSAFQTLHKQYSEHWNEIFKTITTDNGSEFADLSNLEEVSNTLVYYAHPYTSCDKGTVERHNGLIRRFIPKGDYINNYSLQDIINIETRCNSLLRKILAYRTPDEIFEKELDRIYQTA</sequence>
<dbReference type="Gene3D" id="3.30.420.10">
    <property type="entry name" value="Ribonuclease H-like superfamily/Ribonuclease H"/>
    <property type="match status" value="1"/>
</dbReference>
<gene>
    <name evidence="3" type="ORF">DM298_05705</name>
</gene>
<feature type="domain" description="Integrase catalytic" evidence="2">
    <location>
        <begin position="175"/>
        <end position="342"/>
    </location>
</feature>
<keyword evidence="1" id="KW-0233">DNA recombination</keyword>
<dbReference type="Gene3D" id="1.10.10.60">
    <property type="entry name" value="Homeodomain-like"/>
    <property type="match status" value="1"/>
</dbReference>
<dbReference type="GO" id="GO:0032196">
    <property type="term" value="P:transposition"/>
    <property type="evidence" value="ECO:0007669"/>
    <property type="project" value="TreeGrafter"/>
</dbReference>
<dbReference type="SUPFAM" id="SSF53098">
    <property type="entry name" value="Ribonuclease H-like"/>
    <property type="match status" value="1"/>
</dbReference>
<dbReference type="EMBL" id="CP029754">
    <property type="protein sequence ID" value="QDD70406.1"/>
    <property type="molecule type" value="Genomic_DNA"/>
</dbReference>
<dbReference type="InterPro" id="IPR036397">
    <property type="entry name" value="RNaseH_sf"/>
</dbReference>
<dbReference type="PANTHER" id="PTHR10948:SF23">
    <property type="entry name" value="TRANSPOSASE INSI FOR INSERTION SEQUENCE ELEMENT IS30A-RELATED"/>
    <property type="match status" value="1"/>
</dbReference>